<organism evidence="2 3">
    <name type="scientific">Anaplasma phagocytophilum str. ApNP</name>
    <dbReference type="NCBI Taxonomy" id="1359153"/>
    <lineage>
        <taxon>Bacteria</taxon>
        <taxon>Pseudomonadati</taxon>
        <taxon>Pseudomonadota</taxon>
        <taxon>Alphaproteobacteria</taxon>
        <taxon>Rickettsiales</taxon>
        <taxon>Anaplasmataceae</taxon>
        <taxon>Anaplasma</taxon>
        <taxon>phagocytophilum group</taxon>
    </lineage>
</organism>
<accession>A0A0F3NGH4</accession>
<comment type="caution">
    <text evidence="2">The sequence shown here is derived from an EMBL/GenBank/DDBJ whole genome shotgun (WGS) entry which is preliminary data.</text>
</comment>
<dbReference type="AlphaFoldDB" id="A0A0F3NGH4"/>
<feature type="region of interest" description="Disordered" evidence="1">
    <location>
        <begin position="1"/>
        <end position="30"/>
    </location>
</feature>
<dbReference type="PATRIC" id="fig|1359153.3.peg.1570"/>
<sequence length="275" mass="29479">MDGNVVCPTQTKFDGKDHEEDAGNQQHNIPDIRGDLSPEAFARSVSSLTGQRFGQNVAQKDSVISVEKAYELAEGVIAVIVSTENGKNILPSGIVQYCNDHQGKCKYLPEGIKSLKSSQSGLTFEKGSLKLDSDYIAPGSGRLYLAYWPYFGELGKKVKERKGSKAAVAAVSGSSSQRGLTVSRAENYSENSLLSALAQRRFFWKQDMSSGSGGFLSSNDAGNTYLPLSRDEGITTISHSIASAATPISTGKTASERRISVARTGEDIAVQGFIH</sequence>
<evidence type="ECO:0000313" key="2">
    <source>
        <dbReference type="EMBL" id="KJV66881.1"/>
    </source>
</evidence>
<reference evidence="2 3" key="1">
    <citation type="submission" date="2015-01" db="EMBL/GenBank/DDBJ databases">
        <title>Genome Sequencing of Rickettsiales.</title>
        <authorList>
            <person name="Daugherty S.C."/>
            <person name="Su Q."/>
            <person name="Abolude K."/>
            <person name="Beier-Sexton M."/>
            <person name="Carlyon J.A."/>
            <person name="Carter R."/>
            <person name="Day N.P."/>
            <person name="Dumler S.J."/>
            <person name="Dyachenko V."/>
            <person name="Godinez A."/>
            <person name="Kurtti T.J."/>
            <person name="Lichay M."/>
            <person name="Mullins K.E."/>
            <person name="Ott S."/>
            <person name="Pappas-Brown V."/>
            <person name="Paris D.H."/>
            <person name="Patel P."/>
            <person name="Richards A.L."/>
            <person name="Sadzewicz L."/>
            <person name="Sears K."/>
            <person name="Seidman D."/>
            <person name="Sengamalay N."/>
            <person name="Stenos J."/>
            <person name="Tallon L.J."/>
            <person name="Vincent G."/>
            <person name="Fraser C.M."/>
            <person name="Munderloh U."/>
            <person name="Dunning-Hotopp J.C."/>
        </authorList>
    </citation>
    <scope>NUCLEOTIDE SEQUENCE [LARGE SCALE GENOMIC DNA]</scope>
    <source>
        <strain evidence="2 3">ApNP</strain>
    </source>
</reference>
<dbReference type="EMBL" id="LANW01000001">
    <property type="protein sequence ID" value="KJV66881.1"/>
    <property type="molecule type" value="Genomic_DNA"/>
</dbReference>
<proteinExistence type="predicted"/>
<evidence type="ECO:0000256" key="1">
    <source>
        <dbReference type="SAM" id="MobiDB-lite"/>
    </source>
</evidence>
<gene>
    <name evidence="2" type="ORF">APHNP_1537</name>
</gene>
<protein>
    <submittedName>
        <fullName evidence="2">Type IV secretion system, VirB6 family domain protein</fullName>
    </submittedName>
</protein>
<dbReference type="Proteomes" id="UP000033385">
    <property type="component" value="Unassembled WGS sequence"/>
</dbReference>
<evidence type="ECO:0000313" key="3">
    <source>
        <dbReference type="Proteomes" id="UP000033385"/>
    </source>
</evidence>
<name>A0A0F3NGH4_ANAPH</name>